<dbReference type="VEuPathDB" id="FungiDB:AB675_3613"/>
<dbReference type="InterPro" id="IPR036188">
    <property type="entry name" value="FAD/NAD-bd_sf"/>
</dbReference>
<dbReference type="GeneID" id="28735560"/>
<dbReference type="FunFam" id="3.50.50.60:FF:000042">
    <property type="entry name" value="Dimethylaniline monooxygenase [N-oxide-forming]"/>
    <property type="match status" value="1"/>
</dbReference>
<dbReference type="SUPFAM" id="SSF51905">
    <property type="entry name" value="FAD/NAD(P)-binding domain"/>
    <property type="match status" value="1"/>
</dbReference>
<keyword evidence="4" id="KW-0521">NADP</keyword>
<evidence type="ECO:0000256" key="3">
    <source>
        <dbReference type="ARBA" id="ARBA00022827"/>
    </source>
</evidence>
<evidence type="ECO:0000313" key="6">
    <source>
        <dbReference type="EMBL" id="KPI37132.1"/>
    </source>
</evidence>
<gene>
    <name evidence="6" type="ORF">AB675_3613</name>
</gene>
<dbReference type="AlphaFoldDB" id="A0A0N1HPF9"/>
<dbReference type="InterPro" id="IPR020946">
    <property type="entry name" value="Flavin_mOase-like"/>
</dbReference>
<evidence type="ECO:0000256" key="2">
    <source>
        <dbReference type="ARBA" id="ARBA00022630"/>
    </source>
</evidence>
<protein>
    <submittedName>
        <fullName evidence="6">Dimethylaniline monooxygenase [N-oxide-forming] 5</fullName>
    </submittedName>
</protein>
<keyword evidence="3" id="KW-0274">FAD</keyword>
<dbReference type="GO" id="GO:0050660">
    <property type="term" value="F:flavin adenine dinucleotide binding"/>
    <property type="evidence" value="ECO:0007669"/>
    <property type="project" value="InterPro"/>
</dbReference>
<dbReference type="InterPro" id="IPR050346">
    <property type="entry name" value="FMO-like"/>
</dbReference>
<evidence type="ECO:0000256" key="4">
    <source>
        <dbReference type="ARBA" id="ARBA00022857"/>
    </source>
</evidence>
<dbReference type="PRINTS" id="PR00370">
    <property type="entry name" value="FMOXYGENASE"/>
</dbReference>
<dbReference type="EMBL" id="LFJN01000026">
    <property type="protein sequence ID" value="KPI37132.1"/>
    <property type="molecule type" value="Genomic_DNA"/>
</dbReference>
<evidence type="ECO:0000256" key="1">
    <source>
        <dbReference type="ARBA" id="ARBA00009183"/>
    </source>
</evidence>
<accession>A0A0N1HPF9</accession>
<dbReference type="Gene3D" id="3.50.50.60">
    <property type="entry name" value="FAD/NAD(P)-binding domain"/>
    <property type="match status" value="1"/>
</dbReference>
<dbReference type="Proteomes" id="UP000038010">
    <property type="component" value="Unassembled WGS sequence"/>
</dbReference>
<dbReference type="InterPro" id="IPR000960">
    <property type="entry name" value="Flavin_mOase"/>
</dbReference>
<dbReference type="PANTHER" id="PTHR23023">
    <property type="entry name" value="DIMETHYLANILINE MONOOXYGENASE"/>
    <property type="match status" value="1"/>
</dbReference>
<organism evidence="6 7">
    <name type="scientific">Cyphellophora attinorum</name>
    <dbReference type="NCBI Taxonomy" id="1664694"/>
    <lineage>
        <taxon>Eukaryota</taxon>
        <taxon>Fungi</taxon>
        <taxon>Dikarya</taxon>
        <taxon>Ascomycota</taxon>
        <taxon>Pezizomycotina</taxon>
        <taxon>Eurotiomycetes</taxon>
        <taxon>Chaetothyriomycetidae</taxon>
        <taxon>Chaetothyriales</taxon>
        <taxon>Cyphellophoraceae</taxon>
        <taxon>Cyphellophora</taxon>
    </lineage>
</organism>
<dbReference type="GO" id="GO:0004499">
    <property type="term" value="F:N,N-dimethylaniline monooxygenase activity"/>
    <property type="evidence" value="ECO:0007669"/>
    <property type="project" value="InterPro"/>
</dbReference>
<dbReference type="PIRSF" id="PIRSF000332">
    <property type="entry name" value="FMO"/>
    <property type="match status" value="1"/>
</dbReference>
<name>A0A0N1HPF9_9EURO</name>
<dbReference type="Pfam" id="PF00743">
    <property type="entry name" value="FMO-like"/>
    <property type="match status" value="1"/>
</dbReference>
<keyword evidence="6" id="KW-0503">Monooxygenase</keyword>
<keyword evidence="7" id="KW-1185">Reference proteome</keyword>
<dbReference type="OrthoDB" id="66881at2759"/>
<dbReference type="GO" id="GO:0050661">
    <property type="term" value="F:NADP binding"/>
    <property type="evidence" value="ECO:0007669"/>
    <property type="project" value="InterPro"/>
</dbReference>
<keyword evidence="5" id="KW-0560">Oxidoreductase</keyword>
<keyword evidence="2" id="KW-0285">Flavoprotein</keyword>
<evidence type="ECO:0000313" key="7">
    <source>
        <dbReference type="Proteomes" id="UP000038010"/>
    </source>
</evidence>
<comment type="similarity">
    <text evidence="1">Belongs to the FMO family.</text>
</comment>
<proteinExistence type="inferred from homology"/>
<sequence>MALTGSKIAIVGAGPGGLTALKELREVGADVTLFERRHDVGGLWCWTEDTSVTTALRETQICNSKYYMALSDFPMGQEYAPHLDAVQMGKYLSAYADQFDLRKNIQFGKSITRLERDHKNAKWLLHVADDPKSPQAFDKVVWATGQFLKPKLIHLPGQEGFKGQVLHSTHVRNLADFKGKNVVVLGMGNTAADIAVALIPHAKQVYLSHRRGANIMCRTDADGLPGDLLQNPVVCQVMWWIEQNMPSLSGKLLDMVFDSNFKKKYGKEDPAWGFSKKAGIGDGLHTITCNDGLIPSVKNGKLASKSGIKRITGSASIELDSGEVISNIDAIIMCTGYWNDMEMLSEAVTYAEPTKTNPARPPNLYMNIFPPKYADSIAVASFNHVNGAQPPVRELTAMALAQIWAGNSSLPSQTKMHAWIAKHDAWRRPRITKEPNLHQGDIVTRPYMYFLHDAAGTDMYEHIGWGAKAWKLWWSDRALYNALAYGPATAYGHRLFETGKRRTWKGARQAIIDTAAEVKELQAAAGQKKKKA</sequence>
<evidence type="ECO:0000256" key="5">
    <source>
        <dbReference type="ARBA" id="ARBA00023002"/>
    </source>
</evidence>
<dbReference type="RefSeq" id="XP_017997095.1">
    <property type="nucleotide sequence ID" value="XM_018143680.1"/>
</dbReference>
<comment type="caution">
    <text evidence="6">The sequence shown here is derived from an EMBL/GenBank/DDBJ whole genome shotgun (WGS) entry which is preliminary data.</text>
</comment>
<reference evidence="6 7" key="1">
    <citation type="submission" date="2015-06" db="EMBL/GenBank/DDBJ databases">
        <title>Draft genome of the ant-associated black yeast Phialophora attae CBS 131958.</title>
        <authorList>
            <person name="Moreno L.F."/>
            <person name="Stielow B.J."/>
            <person name="de Hoog S."/>
            <person name="Vicente V.A."/>
            <person name="Weiss V.A."/>
            <person name="de Vries M."/>
            <person name="Cruz L.M."/>
            <person name="Souza E.M."/>
        </authorList>
    </citation>
    <scope>NUCLEOTIDE SEQUENCE [LARGE SCALE GENOMIC DNA]</scope>
    <source>
        <strain evidence="6 7">CBS 131958</strain>
    </source>
</reference>